<evidence type="ECO:0008006" key="3">
    <source>
        <dbReference type="Google" id="ProtNLM"/>
    </source>
</evidence>
<dbReference type="EMBL" id="SRSO01000027">
    <property type="protein sequence ID" value="TGV01147.1"/>
    <property type="molecule type" value="Genomic_DNA"/>
</dbReference>
<evidence type="ECO:0000313" key="2">
    <source>
        <dbReference type="Proteomes" id="UP000307602"/>
    </source>
</evidence>
<accession>A0A4S1DT45</accession>
<gene>
    <name evidence="1" type="ORF">EM932_16870</name>
</gene>
<protein>
    <recommendedName>
        <fullName evidence="3">STAS/SEC14 domain-containing protein</fullName>
    </recommendedName>
</protein>
<organism evidence="1 2">
    <name type="scientific">Flavivirga rizhaonensis</name>
    <dbReference type="NCBI Taxonomy" id="2559571"/>
    <lineage>
        <taxon>Bacteria</taxon>
        <taxon>Pseudomonadati</taxon>
        <taxon>Bacteroidota</taxon>
        <taxon>Flavobacteriia</taxon>
        <taxon>Flavobacteriales</taxon>
        <taxon>Flavobacteriaceae</taxon>
        <taxon>Flavivirga</taxon>
    </lineage>
</organism>
<evidence type="ECO:0000313" key="1">
    <source>
        <dbReference type="EMBL" id="TGV01147.1"/>
    </source>
</evidence>
<keyword evidence="2" id="KW-1185">Reference proteome</keyword>
<comment type="caution">
    <text evidence="1">The sequence shown here is derived from an EMBL/GenBank/DDBJ whole genome shotgun (WGS) entry which is preliminary data.</text>
</comment>
<dbReference type="AlphaFoldDB" id="A0A4S1DT45"/>
<dbReference type="Proteomes" id="UP000307602">
    <property type="component" value="Unassembled WGS sequence"/>
</dbReference>
<dbReference type="RefSeq" id="WP_135878379.1">
    <property type="nucleotide sequence ID" value="NZ_SRSO01000027.1"/>
</dbReference>
<name>A0A4S1DT45_9FLAO</name>
<sequence length="136" mass="16243">MKFENSTYSNSLSYYKLEMPFGIFYFCEKFIVAELHTGVHFDSLKLELVFKEIIEFYGKDAKLDYISNRVNSYSIDPHNWIKIEPYNIIKKSAIVYYNDMMYINTSLEKRFSKVKIQTCLSLDEAIEWVLKLEEIK</sequence>
<reference evidence="1 2" key="1">
    <citation type="submission" date="2019-04" db="EMBL/GenBank/DDBJ databases">
        <authorList>
            <person name="Liu A."/>
        </authorList>
    </citation>
    <scope>NUCLEOTIDE SEQUENCE [LARGE SCALE GENOMIC DNA]</scope>
    <source>
        <strain evidence="1 2">RZ03</strain>
    </source>
</reference>
<dbReference type="OrthoDB" id="1144611at2"/>
<proteinExistence type="predicted"/>